<reference evidence="1" key="1">
    <citation type="journal article" date="2014" name="Front. Microbiol.">
        <title>High frequency of phylogenetically diverse reductive dehalogenase-homologous genes in deep subseafloor sedimentary metagenomes.</title>
        <authorList>
            <person name="Kawai M."/>
            <person name="Futagami T."/>
            <person name="Toyoda A."/>
            <person name="Takaki Y."/>
            <person name="Nishi S."/>
            <person name="Hori S."/>
            <person name="Arai W."/>
            <person name="Tsubouchi T."/>
            <person name="Morono Y."/>
            <person name="Uchiyama I."/>
            <person name="Ito T."/>
            <person name="Fujiyama A."/>
            <person name="Inagaki F."/>
            <person name="Takami H."/>
        </authorList>
    </citation>
    <scope>NUCLEOTIDE SEQUENCE</scope>
    <source>
        <strain evidence="1">Expedition CK06-06</strain>
    </source>
</reference>
<dbReference type="AlphaFoldDB" id="X0TZ45"/>
<organism evidence="1">
    <name type="scientific">marine sediment metagenome</name>
    <dbReference type="NCBI Taxonomy" id="412755"/>
    <lineage>
        <taxon>unclassified sequences</taxon>
        <taxon>metagenomes</taxon>
        <taxon>ecological metagenomes</taxon>
    </lineage>
</organism>
<feature type="non-terminal residue" evidence="1">
    <location>
        <position position="288"/>
    </location>
</feature>
<sequence length="288" mass="29960">PQDVTVSVSGSQTTTMEITSTNQYVGGKFVIKDNTGFRNVTGITITENGTVNAQNDLDNIKLYYELDTSNPYDCAGESYGGGETQFGSTDTDGFSAADGTSAFTGSVGIDTTSTMCVYVVLDVLSGVTDDETLEIKINNPSTEVTVSAGNVSPSSPVEISGTTTLKVPVTVSTGGSQSSSIDIFSTDQYVGGKFVITDNTGSRNVTGITITENGTVDAQNYLDNIKLYYELDTSGPYDCMSESYGGSETQFGSTDTDGFSAADGISAFTGSVGISTTSAMCVYVVLDV</sequence>
<protein>
    <submittedName>
        <fullName evidence="1">Uncharacterized protein</fullName>
    </submittedName>
</protein>
<proteinExistence type="predicted"/>
<gene>
    <name evidence="1" type="ORF">S01H1_20147</name>
</gene>
<name>X0TZ45_9ZZZZ</name>
<comment type="caution">
    <text evidence="1">The sequence shown here is derived from an EMBL/GenBank/DDBJ whole genome shotgun (WGS) entry which is preliminary data.</text>
</comment>
<dbReference type="EMBL" id="BARS01010979">
    <property type="protein sequence ID" value="GAF98863.1"/>
    <property type="molecule type" value="Genomic_DNA"/>
</dbReference>
<feature type="non-terminal residue" evidence="1">
    <location>
        <position position="1"/>
    </location>
</feature>
<accession>X0TZ45</accession>
<evidence type="ECO:0000313" key="1">
    <source>
        <dbReference type="EMBL" id="GAF98863.1"/>
    </source>
</evidence>